<comment type="caution">
    <text evidence="9">The sequence shown here is derived from an EMBL/GenBank/DDBJ whole genome shotgun (WGS) entry which is preliminary data.</text>
</comment>
<reference evidence="9 10" key="1">
    <citation type="submission" date="2019-07" db="EMBL/GenBank/DDBJ databases">
        <authorList>
            <person name="Kim J."/>
        </authorList>
    </citation>
    <scope>NUCLEOTIDE SEQUENCE [LARGE SCALE GENOMIC DNA]</scope>
    <source>
        <strain evidence="9 10">N4</strain>
    </source>
</reference>
<proteinExistence type="predicted"/>
<name>A0A559J1T8_9BACL</name>
<evidence type="ECO:0000256" key="7">
    <source>
        <dbReference type="ARBA" id="ARBA00023014"/>
    </source>
</evidence>
<feature type="domain" description="Radical SAM core" evidence="8">
    <location>
        <begin position="16"/>
        <end position="226"/>
    </location>
</feature>
<evidence type="ECO:0000313" key="9">
    <source>
        <dbReference type="EMBL" id="TVX93858.1"/>
    </source>
</evidence>
<dbReference type="InterPro" id="IPR023885">
    <property type="entry name" value="4Fe4S-binding_SPASM_dom"/>
</dbReference>
<dbReference type="OrthoDB" id="9808591at2"/>
<dbReference type="InterPro" id="IPR034391">
    <property type="entry name" value="AdoMet-like_SPASM_containing"/>
</dbReference>
<protein>
    <submittedName>
        <fullName evidence="9">Radical SAM protein</fullName>
    </submittedName>
</protein>
<dbReference type="PROSITE" id="PS01305">
    <property type="entry name" value="MOAA_NIFB_PQQE"/>
    <property type="match status" value="1"/>
</dbReference>
<keyword evidence="7" id="KW-0411">Iron-sulfur</keyword>
<evidence type="ECO:0000256" key="5">
    <source>
        <dbReference type="ARBA" id="ARBA00023002"/>
    </source>
</evidence>
<sequence length="369" mass="43143">MAIQINKEGVPSVINTSTPRWIWLQLLEACNLRCKMCYEWGDNGAYKERPVLAQLDINVVKQIIEDCSHAKPYYDLFGGEPLMYKHFDEVLETLKYYGSQVAFPTNGTLLEKKAETIIEHGAHRVWVSMDGPEEINDAQRGPGVFKKARRGIEKLFDLREAKGLEFPKVGIIFIITPLTYMHVERLFFEHIDITKLDHISLEFQSFITPEDHVEYRNILKNNFNLDTNAQVSNGFVRKLSEFSEMDRKELSRQVRNIERYCQEKGVYFNAYPQNMTEETIELYFSGNSHELSHAKKRCEFPWLSTEINARGDVTSCHAFYDLTLGNVNEERLLDIWKGPRYKEYRNYLKRNSFPICQACCLNFKTKTEK</sequence>
<comment type="cofactor">
    <cofactor evidence="1">
        <name>[4Fe-4S] cluster</name>
        <dbReference type="ChEBI" id="CHEBI:49883"/>
    </cofactor>
</comment>
<evidence type="ECO:0000256" key="2">
    <source>
        <dbReference type="ARBA" id="ARBA00022485"/>
    </source>
</evidence>
<dbReference type="Gene3D" id="3.20.20.70">
    <property type="entry name" value="Aldolase class I"/>
    <property type="match status" value="1"/>
</dbReference>
<dbReference type="SFLD" id="SFLDS00029">
    <property type="entry name" value="Radical_SAM"/>
    <property type="match status" value="1"/>
</dbReference>
<dbReference type="SUPFAM" id="SSF102114">
    <property type="entry name" value="Radical SAM enzymes"/>
    <property type="match status" value="1"/>
</dbReference>
<dbReference type="GO" id="GO:0046872">
    <property type="term" value="F:metal ion binding"/>
    <property type="evidence" value="ECO:0007669"/>
    <property type="project" value="UniProtKB-KW"/>
</dbReference>
<dbReference type="PROSITE" id="PS51918">
    <property type="entry name" value="RADICAL_SAM"/>
    <property type="match status" value="1"/>
</dbReference>
<dbReference type="Pfam" id="PF04055">
    <property type="entry name" value="Radical_SAM"/>
    <property type="match status" value="1"/>
</dbReference>
<dbReference type="GO" id="GO:0016491">
    <property type="term" value="F:oxidoreductase activity"/>
    <property type="evidence" value="ECO:0007669"/>
    <property type="project" value="UniProtKB-KW"/>
</dbReference>
<dbReference type="Pfam" id="PF13186">
    <property type="entry name" value="SPASM"/>
    <property type="match status" value="1"/>
</dbReference>
<organism evidence="9 10">
    <name type="scientific">Paenibacillus agilis</name>
    <dbReference type="NCBI Taxonomy" id="3020863"/>
    <lineage>
        <taxon>Bacteria</taxon>
        <taxon>Bacillati</taxon>
        <taxon>Bacillota</taxon>
        <taxon>Bacilli</taxon>
        <taxon>Bacillales</taxon>
        <taxon>Paenibacillaceae</taxon>
        <taxon>Paenibacillus</taxon>
    </lineage>
</organism>
<dbReference type="InterPro" id="IPR000385">
    <property type="entry name" value="MoaA_NifB_PqqE_Fe-S-bd_CS"/>
</dbReference>
<dbReference type="InterPro" id="IPR058240">
    <property type="entry name" value="rSAM_sf"/>
</dbReference>
<dbReference type="RefSeq" id="WP_144990751.1">
    <property type="nucleotide sequence ID" value="NZ_VNJK01000001.1"/>
</dbReference>
<dbReference type="InterPro" id="IPR007197">
    <property type="entry name" value="rSAM"/>
</dbReference>
<evidence type="ECO:0000259" key="8">
    <source>
        <dbReference type="PROSITE" id="PS51918"/>
    </source>
</evidence>
<dbReference type="InterPro" id="IPR013785">
    <property type="entry name" value="Aldolase_TIM"/>
</dbReference>
<dbReference type="GO" id="GO:0051539">
    <property type="term" value="F:4 iron, 4 sulfur cluster binding"/>
    <property type="evidence" value="ECO:0007669"/>
    <property type="project" value="UniProtKB-KW"/>
</dbReference>
<dbReference type="InterPro" id="IPR050377">
    <property type="entry name" value="Radical_SAM_PqqE_MftC-like"/>
</dbReference>
<dbReference type="AlphaFoldDB" id="A0A559J1T8"/>
<keyword evidence="3" id="KW-0949">S-adenosyl-L-methionine</keyword>
<keyword evidence="4" id="KW-0479">Metal-binding</keyword>
<dbReference type="EMBL" id="VNJK01000001">
    <property type="protein sequence ID" value="TVX93858.1"/>
    <property type="molecule type" value="Genomic_DNA"/>
</dbReference>
<dbReference type="PANTHER" id="PTHR11228:SF7">
    <property type="entry name" value="PQQA PEPTIDE CYCLASE"/>
    <property type="match status" value="1"/>
</dbReference>
<keyword evidence="2" id="KW-0004">4Fe-4S</keyword>
<evidence type="ECO:0000256" key="6">
    <source>
        <dbReference type="ARBA" id="ARBA00023004"/>
    </source>
</evidence>
<dbReference type="CDD" id="cd01335">
    <property type="entry name" value="Radical_SAM"/>
    <property type="match status" value="1"/>
</dbReference>
<dbReference type="PANTHER" id="PTHR11228">
    <property type="entry name" value="RADICAL SAM DOMAIN PROTEIN"/>
    <property type="match status" value="1"/>
</dbReference>
<keyword evidence="10" id="KW-1185">Reference proteome</keyword>
<dbReference type="CDD" id="cd21109">
    <property type="entry name" value="SPASM"/>
    <property type="match status" value="1"/>
</dbReference>
<keyword evidence="5" id="KW-0560">Oxidoreductase</keyword>
<evidence type="ECO:0000256" key="4">
    <source>
        <dbReference type="ARBA" id="ARBA00022723"/>
    </source>
</evidence>
<dbReference type="SFLD" id="SFLDG01067">
    <property type="entry name" value="SPASM/twitch_domain_containing"/>
    <property type="match status" value="1"/>
</dbReference>
<evidence type="ECO:0000313" key="10">
    <source>
        <dbReference type="Proteomes" id="UP000318102"/>
    </source>
</evidence>
<dbReference type="SFLD" id="SFLDG01387">
    <property type="entry name" value="BtrN-like_SPASM_domain_contain"/>
    <property type="match status" value="1"/>
</dbReference>
<keyword evidence="6" id="KW-0408">Iron</keyword>
<dbReference type="Proteomes" id="UP000318102">
    <property type="component" value="Unassembled WGS sequence"/>
</dbReference>
<evidence type="ECO:0000256" key="1">
    <source>
        <dbReference type="ARBA" id="ARBA00001966"/>
    </source>
</evidence>
<gene>
    <name evidence="9" type="ORF">FPZ44_12820</name>
</gene>
<accession>A0A559J1T8</accession>
<evidence type="ECO:0000256" key="3">
    <source>
        <dbReference type="ARBA" id="ARBA00022691"/>
    </source>
</evidence>